<sequence length="355" mass="36887">MNRTLSIAASLLALGVAGCSSGTSEAPTSPPADPWVYDAADSNFVDSSCTDGEPEGFAMSFVMTLEPVGLGPTEAVARALSGVEFVSGWALEAPLASFGGLSGLDVLPGGDLLAVSDAGAFVRIPFDQSALTLQGQATLTYLRGADGEILTGKSEADAEGLHVEDGIAFVSFEREHRVEAFAFARCGGNARAVQVAGMGSRPTGLGRSISQNSGPEGLALQDGKLLLGLETLAGGDGPLGVVTEDGDVSFAAAPWVKADGTPLVGLDAIGDELYSLHRAYNPLTRQNAIGIRVKEESGDTRTLAFMSAPLTLDNFEAIAVQPLEDGRRRIFILSDDNFSDNQRTLLYIFETTGPA</sequence>
<dbReference type="RefSeq" id="WP_119379271.1">
    <property type="nucleotide sequence ID" value="NZ_QWGB01000005.1"/>
</dbReference>
<evidence type="ECO:0000313" key="4">
    <source>
        <dbReference type="Proteomes" id="UP000265431"/>
    </source>
</evidence>
<evidence type="ECO:0000259" key="2">
    <source>
        <dbReference type="Pfam" id="PF13449"/>
    </source>
</evidence>
<dbReference type="AlphaFoldDB" id="A0A399R2Y0"/>
<gene>
    <name evidence="3" type="ORF">D1224_07520</name>
</gene>
<protein>
    <recommendedName>
        <fullName evidence="2">Phytase-like domain-containing protein</fullName>
    </recommendedName>
</protein>
<dbReference type="InterPro" id="IPR027372">
    <property type="entry name" value="Phytase-like_dom"/>
</dbReference>
<evidence type="ECO:0000313" key="3">
    <source>
        <dbReference type="EMBL" id="RIJ24082.1"/>
    </source>
</evidence>
<dbReference type="Pfam" id="PF13449">
    <property type="entry name" value="Phytase-like"/>
    <property type="match status" value="1"/>
</dbReference>
<reference evidence="3 4" key="1">
    <citation type="submission" date="2018-08" db="EMBL/GenBank/DDBJ databases">
        <title>Henriciella mobilis sp. nov., isolated from seawater.</title>
        <authorList>
            <person name="Cheng H."/>
            <person name="Wu Y.-H."/>
            <person name="Xu X.-W."/>
            <person name="Guo L.-L."/>
        </authorList>
    </citation>
    <scope>NUCLEOTIDE SEQUENCE [LARGE SCALE GENOMIC DNA]</scope>
    <source>
        <strain evidence="3 4">CCUG66934</strain>
    </source>
</reference>
<keyword evidence="4" id="KW-1185">Reference proteome</keyword>
<dbReference type="PROSITE" id="PS51257">
    <property type="entry name" value="PROKAR_LIPOPROTEIN"/>
    <property type="match status" value="1"/>
</dbReference>
<dbReference type="EMBL" id="QWGB01000005">
    <property type="protein sequence ID" value="RIJ24082.1"/>
    <property type="molecule type" value="Genomic_DNA"/>
</dbReference>
<organism evidence="3 4">
    <name type="scientific">Henriciella barbarensis</name>
    <dbReference type="NCBI Taxonomy" id="86342"/>
    <lineage>
        <taxon>Bacteria</taxon>
        <taxon>Pseudomonadati</taxon>
        <taxon>Pseudomonadota</taxon>
        <taxon>Alphaproteobacteria</taxon>
        <taxon>Hyphomonadales</taxon>
        <taxon>Hyphomonadaceae</taxon>
        <taxon>Henriciella</taxon>
    </lineage>
</organism>
<dbReference type="Proteomes" id="UP000265431">
    <property type="component" value="Unassembled WGS sequence"/>
</dbReference>
<feature type="signal peptide" evidence="1">
    <location>
        <begin position="1"/>
        <end position="26"/>
    </location>
</feature>
<proteinExistence type="predicted"/>
<dbReference type="OrthoDB" id="9798693at2"/>
<accession>A0A399R2Y0</accession>
<feature type="domain" description="Phytase-like" evidence="2">
    <location>
        <begin position="97"/>
        <end position="338"/>
    </location>
</feature>
<name>A0A399R2Y0_9PROT</name>
<evidence type="ECO:0000256" key="1">
    <source>
        <dbReference type="SAM" id="SignalP"/>
    </source>
</evidence>
<keyword evidence="1" id="KW-0732">Signal</keyword>
<feature type="chain" id="PRO_5017324754" description="Phytase-like domain-containing protein" evidence="1">
    <location>
        <begin position="27"/>
        <end position="355"/>
    </location>
</feature>
<comment type="caution">
    <text evidence="3">The sequence shown here is derived from an EMBL/GenBank/DDBJ whole genome shotgun (WGS) entry which is preliminary data.</text>
</comment>